<dbReference type="AlphaFoldDB" id="A0A8G1U914"/>
<comment type="caution">
    <text evidence="1">The sequence shown here is derived from an EMBL/GenBank/DDBJ whole genome shotgun (WGS) entry which is preliminary data.</text>
</comment>
<name>A0A8G1U914_9ACTN</name>
<dbReference type="RefSeq" id="WP_123564318.1">
    <property type="nucleotide sequence ID" value="NZ_RJVJ01000005.1"/>
</dbReference>
<dbReference type="EMBL" id="RJVJ01000005">
    <property type="protein sequence ID" value="ROR33989.1"/>
    <property type="molecule type" value="Genomic_DNA"/>
</dbReference>
<dbReference type="OrthoDB" id="4427436at2"/>
<proteinExistence type="predicted"/>
<sequence>MSLHDGERARTAAELRADLELAGIPAGVVREELGYGEREFERILGVTGAAPSSVRRVRDQLEDLVREAGREPVPYSVLTERARAAAGRWFALPERARGGADRPSAGAS</sequence>
<evidence type="ECO:0000313" key="2">
    <source>
        <dbReference type="Proteomes" id="UP000267408"/>
    </source>
</evidence>
<dbReference type="Proteomes" id="UP000267408">
    <property type="component" value="Unassembled WGS sequence"/>
</dbReference>
<reference evidence="1 2" key="1">
    <citation type="submission" date="2018-11" db="EMBL/GenBank/DDBJ databases">
        <title>Sequencing the genomes of 1000 actinobacteria strains.</title>
        <authorList>
            <person name="Klenk H.-P."/>
        </authorList>
    </citation>
    <scope>NUCLEOTIDE SEQUENCE [LARGE SCALE GENOMIC DNA]</scope>
    <source>
        <strain evidence="1 2">DSM 44780</strain>
    </source>
</reference>
<organism evidence="1 2">
    <name type="scientific">Kitasatospora cineracea</name>
    <dbReference type="NCBI Taxonomy" id="88074"/>
    <lineage>
        <taxon>Bacteria</taxon>
        <taxon>Bacillati</taxon>
        <taxon>Actinomycetota</taxon>
        <taxon>Actinomycetes</taxon>
        <taxon>Kitasatosporales</taxon>
        <taxon>Streptomycetaceae</taxon>
        <taxon>Kitasatospora</taxon>
    </lineage>
</organism>
<protein>
    <submittedName>
        <fullName evidence="1">Uncharacterized protein</fullName>
    </submittedName>
</protein>
<evidence type="ECO:0000313" key="1">
    <source>
        <dbReference type="EMBL" id="ROR33989.1"/>
    </source>
</evidence>
<gene>
    <name evidence="1" type="ORF">EDD39_7813</name>
</gene>
<dbReference type="InterPro" id="IPR018757">
    <property type="entry name" value="DUF2316"/>
</dbReference>
<accession>A0A8G1U914</accession>
<dbReference type="Pfam" id="PF10078">
    <property type="entry name" value="DUF2316"/>
    <property type="match status" value="1"/>
</dbReference>